<dbReference type="InterPro" id="IPR036412">
    <property type="entry name" value="HAD-like_sf"/>
</dbReference>
<keyword evidence="3" id="KW-0378">Hydrolase</keyword>
<keyword evidence="4" id="KW-0460">Magnesium</keyword>
<comment type="cofactor">
    <cofactor evidence="1">
        <name>Mg(2+)</name>
        <dbReference type="ChEBI" id="CHEBI:18420"/>
    </cofactor>
</comment>
<dbReference type="Proteomes" id="UP000266389">
    <property type="component" value="Unassembled WGS sequence"/>
</dbReference>
<dbReference type="SUPFAM" id="SSF56784">
    <property type="entry name" value="HAD-like"/>
    <property type="match status" value="1"/>
</dbReference>
<organism evidence="5 6">
    <name type="scientific">Candidatus Thermochlorobacter aerophilus</name>
    <dbReference type="NCBI Taxonomy" id="1868324"/>
    <lineage>
        <taxon>Bacteria</taxon>
        <taxon>Pseudomonadati</taxon>
        <taxon>Chlorobiota</taxon>
        <taxon>Chlorobiia</taxon>
        <taxon>Chlorobiales</taxon>
        <taxon>Candidatus Thermochlorobacteriaceae</taxon>
        <taxon>Candidatus Thermochlorobacter</taxon>
    </lineage>
</organism>
<dbReference type="GO" id="GO:0046872">
    <property type="term" value="F:metal ion binding"/>
    <property type="evidence" value="ECO:0007669"/>
    <property type="project" value="UniProtKB-KW"/>
</dbReference>
<dbReference type="GO" id="GO:0044281">
    <property type="term" value="P:small molecule metabolic process"/>
    <property type="evidence" value="ECO:0007669"/>
    <property type="project" value="UniProtKB-ARBA"/>
</dbReference>
<protein>
    <recommendedName>
        <fullName evidence="7">HAD family hydrolase</fullName>
    </recommendedName>
</protein>
<dbReference type="PANTHER" id="PTHR46470:SF2">
    <property type="entry name" value="GLYCERALDEHYDE 3-PHOSPHATE PHOSPHATASE"/>
    <property type="match status" value="1"/>
</dbReference>
<dbReference type="InterPro" id="IPR006439">
    <property type="entry name" value="HAD-SF_hydro_IA"/>
</dbReference>
<name>A0A395LZW4_9BACT</name>
<keyword evidence="2" id="KW-0479">Metal-binding</keyword>
<comment type="caution">
    <text evidence="5">The sequence shown here is derived from an EMBL/GenBank/DDBJ whole genome shotgun (WGS) entry which is preliminary data.</text>
</comment>
<gene>
    <name evidence="5" type="ORF">D0433_08130</name>
</gene>
<dbReference type="GO" id="GO:0016791">
    <property type="term" value="F:phosphatase activity"/>
    <property type="evidence" value="ECO:0007669"/>
    <property type="project" value="TreeGrafter"/>
</dbReference>
<dbReference type="PRINTS" id="PR00413">
    <property type="entry name" value="HADHALOGNASE"/>
</dbReference>
<evidence type="ECO:0000256" key="2">
    <source>
        <dbReference type="ARBA" id="ARBA00022723"/>
    </source>
</evidence>
<dbReference type="EMBL" id="PHFL01000049">
    <property type="protein sequence ID" value="RFM24057.1"/>
    <property type="molecule type" value="Genomic_DNA"/>
</dbReference>
<dbReference type="Pfam" id="PF13419">
    <property type="entry name" value="HAD_2"/>
    <property type="match status" value="1"/>
</dbReference>
<dbReference type="InterPro" id="IPR041492">
    <property type="entry name" value="HAD_2"/>
</dbReference>
<dbReference type="AlphaFoldDB" id="A0A395LZW4"/>
<evidence type="ECO:0000313" key="5">
    <source>
        <dbReference type="EMBL" id="RFM24057.1"/>
    </source>
</evidence>
<dbReference type="InterPro" id="IPR051400">
    <property type="entry name" value="HAD-like_hydrolase"/>
</dbReference>
<evidence type="ECO:0000313" key="6">
    <source>
        <dbReference type="Proteomes" id="UP000266389"/>
    </source>
</evidence>
<reference evidence="5 6" key="1">
    <citation type="journal article" date="2011" name="ISME J.">
        <title>Community ecology of hot spring cyanobacterial mats: predominant populations and their functional potential.</title>
        <authorList>
            <person name="Klatt C.G."/>
            <person name="Wood J.M."/>
            <person name="Rusch D.B."/>
            <person name="Bateson M.M."/>
            <person name="Hamamura N."/>
            <person name="Heidelberg J.F."/>
            <person name="Grossman A.R."/>
            <person name="Bhaya D."/>
            <person name="Cohan F.M."/>
            <person name="Kuhl M."/>
            <person name="Bryant D.A."/>
            <person name="Ward D.M."/>
        </authorList>
    </citation>
    <scope>NUCLEOTIDE SEQUENCE [LARGE SCALE GENOMIC DNA]</scope>
    <source>
        <strain evidence="5">OS</strain>
    </source>
</reference>
<evidence type="ECO:0000256" key="3">
    <source>
        <dbReference type="ARBA" id="ARBA00022801"/>
    </source>
</evidence>
<dbReference type="PANTHER" id="PTHR46470">
    <property type="entry name" value="N-ACYLNEURAMINATE-9-PHOSPHATASE"/>
    <property type="match status" value="1"/>
</dbReference>
<evidence type="ECO:0000256" key="4">
    <source>
        <dbReference type="ARBA" id="ARBA00022842"/>
    </source>
</evidence>
<proteinExistence type="predicted"/>
<evidence type="ECO:0000256" key="1">
    <source>
        <dbReference type="ARBA" id="ARBA00001946"/>
    </source>
</evidence>
<sequence length="247" mass="27837">MKNSQAILFSLDVLTRQKTECEETRKLYMDISALQFPHLHQHLALHEIQKIAESTLIVFNACVEQTLMRGLQAPSLSMIASRAISQVLNRDATIDEISEIMMVASRMINPSISRRFSACLIALQQSGYMLGIIANTPLSAFILSDMLEDIGLVRRFETIVTSSDAGYFKPHPKIFELAIESMQCEPSNVIVVGSNLERDLLPISETACKKVYINNHRKRQKLPKGFYRVSSLEELPALDLKKILRGD</sequence>
<evidence type="ECO:0008006" key="7">
    <source>
        <dbReference type="Google" id="ProtNLM"/>
    </source>
</evidence>
<dbReference type="InterPro" id="IPR023214">
    <property type="entry name" value="HAD_sf"/>
</dbReference>
<dbReference type="Gene3D" id="3.40.50.1000">
    <property type="entry name" value="HAD superfamily/HAD-like"/>
    <property type="match status" value="1"/>
</dbReference>
<accession>A0A395LZW4</accession>